<organism evidence="2">
    <name type="scientific">Streptomyces sp. R33</name>
    <dbReference type="NCBI Taxonomy" id="3238629"/>
    <lineage>
        <taxon>Bacteria</taxon>
        <taxon>Bacillati</taxon>
        <taxon>Actinomycetota</taxon>
        <taxon>Actinomycetes</taxon>
        <taxon>Kitasatosporales</taxon>
        <taxon>Streptomycetaceae</taxon>
        <taxon>Streptomyces</taxon>
    </lineage>
</organism>
<gene>
    <name evidence="2" type="ORF">AB5J51_00100</name>
</gene>
<accession>A0AB39XZ34</accession>
<dbReference type="RefSeq" id="WP_369776281.1">
    <property type="nucleotide sequence ID" value="NZ_CP165727.1"/>
</dbReference>
<proteinExistence type="predicted"/>
<evidence type="ECO:0000313" key="2">
    <source>
        <dbReference type="EMBL" id="XDV61507.1"/>
    </source>
</evidence>
<protein>
    <submittedName>
        <fullName evidence="2">Conjugal transfer protein</fullName>
    </submittedName>
</protein>
<sequence>MRRAVSRGPRFARFGIWTALAAGPLALAVALAVPRTTIAQAAPAPRATDTARTPADPQGVAEMFMDLWLRADATTPEDNGITAAVRALAPEVDLPRRPRADSTGPSAVRAVAVRTAYGADGGWTVVVAAISDRTGAAVPVVRYFAVSGTGSKDGGQFTVTGAPAEVAAPDAAAGAPSPFAHSASSTGVLATTLGEFVRAYLGGGQGTGVERYLSPGLRVSAPRTASYARVDVEDVAADSDAALGATVPADGTKARARVRVSAEDRGGVRWPLVYRLEVTVRAGRWEVSALEAGTTTPPAAASSSTPISGGAR</sequence>
<feature type="region of interest" description="Disordered" evidence="1">
    <location>
        <begin position="292"/>
        <end position="312"/>
    </location>
</feature>
<reference evidence="2" key="1">
    <citation type="submission" date="2024-08" db="EMBL/GenBank/DDBJ databases">
        <authorList>
            <person name="Yu S.T."/>
        </authorList>
    </citation>
    <scope>NUCLEOTIDE SEQUENCE</scope>
    <source>
        <strain evidence="2">R33</strain>
    </source>
</reference>
<dbReference type="AlphaFoldDB" id="A0AB39XZ34"/>
<dbReference type="EMBL" id="CP165727">
    <property type="protein sequence ID" value="XDV61507.1"/>
    <property type="molecule type" value="Genomic_DNA"/>
</dbReference>
<evidence type="ECO:0000256" key="1">
    <source>
        <dbReference type="SAM" id="MobiDB-lite"/>
    </source>
</evidence>
<name>A0AB39XZ34_9ACTN</name>